<dbReference type="InterPro" id="IPR015421">
    <property type="entry name" value="PyrdxlP-dep_Trfase_major"/>
</dbReference>
<dbReference type="InterPro" id="IPR015422">
    <property type="entry name" value="PyrdxlP-dep_Trfase_small"/>
</dbReference>
<dbReference type="InterPro" id="IPR004631">
    <property type="entry name" value="4NH2But_aminotransferase_euk"/>
</dbReference>
<dbReference type="CDD" id="cd00610">
    <property type="entry name" value="OAT_like"/>
    <property type="match status" value="1"/>
</dbReference>
<evidence type="ECO:0000256" key="9">
    <source>
        <dbReference type="ARBA" id="ARBA00031787"/>
    </source>
</evidence>
<dbReference type="PIRSF" id="PIRSF000521">
    <property type="entry name" value="Transaminase_4ab_Lys_Orn"/>
    <property type="match status" value="1"/>
</dbReference>
<dbReference type="EMBL" id="MCFD01000001">
    <property type="protein sequence ID" value="ORX74411.1"/>
    <property type="molecule type" value="Genomic_DNA"/>
</dbReference>
<dbReference type="GO" id="GO:0005739">
    <property type="term" value="C:mitochondrion"/>
    <property type="evidence" value="ECO:0007669"/>
    <property type="project" value="TreeGrafter"/>
</dbReference>
<evidence type="ECO:0000256" key="5">
    <source>
        <dbReference type="ARBA" id="ARBA00022576"/>
    </source>
</evidence>
<keyword evidence="7 11" id="KW-0663">Pyridoxal phosphate</keyword>
<keyword evidence="13" id="KW-1185">Reference proteome</keyword>
<dbReference type="GO" id="GO:0034386">
    <property type="term" value="F:4-aminobutyrate:2-oxoglutarate transaminase activity"/>
    <property type="evidence" value="ECO:0007669"/>
    <property type="project" value="UniProtKB-EC"/>
</dbReference>
<comment type="caution">
    <text evidence="12">The sequence shown here is derived from an EMBL/GenBank/DDBJ whole genome shotgun (WGS) entry which is preliminary data.</text>
</comment>
<keyword evidence="5 12" id="KW-0032">Aminotransferase</keyword>
<dbReference type="GO" id="GO:0030170">
    <property type="term" value="F:pyridoxal phosphate binding"/>
    <property type="evidence" value="ECO:0007669"/>
    <property type="project" value="InterPro"/>
</dbReference>
<evidence type="ECO:0000256" key="2">
    <source>
        <dbReference type="ARBA" id="ARBA00008954"/>
    </source>
</evidence>
<dbReference type="Pfam" id="PF00202">
    <property type="entry name" value="Aminotran_3"/>
    <property type="match status" value="1"/>
</dbReference>
<evidence type="ECO:0000256" key="8">
    <source>
        <dbReference type="ARBA" id="ARBA00030204"/>
    </source>
</evidence>
<keyword evidence="6 12" id="KW-0808">Transferase</keyword>
<dbReference type="Gene3D" id="3.40.640.10">
    <property type="entry name" value="Type I PLP-dependent aspartate aminotransferase-like (Major domain)"/>
    <property type="match status" value="1"/>
</dbReference>
<evidence type="ECO:0000256" key="7">
    <source>
        <dbReference type="ARBA" id="ARBA00022898"/>
    </source>
</evidence>
<dbReference type="InterPro" id="IPR005814">
    <property type="entry name" value="Aminotrans_3"/>
</dbReference>
<dbReference type="PANTHER" id="PTHR43206">
    <property type="entry name" value="AMINOTRANSFERASE"/>
    <property type="match status" value="1"/>
</dbReference>
<evidence type="ECO:0000256" key="6">
    <source>
        <dbReference type="ARBA" id="ARBA00022679"/>
    </source>
</evidence>
<dbReference type="SUPFAM" id="SSF53383">
    <property type="entry name" value="PLP-dependent transferases"/>
    <property type="match status" value="1"/>
</dbReference>
<dbReference type="STRING" id="61395.A0A1Y1WLG2"/>
<accession>A0A1Y1WLG2</accession>
<proteinExistence type="inferred from homology"/>
<comment type="catalytic activity">
    <reaction evidence="10">
        <text>4-aminobutanoate + 2-oxoglutarate = succinate semialdehyde + L-glutamate</text>
        <dbReference type="Rhea" id="RHEA:23352"/>
        <dbReference type="ChEBI" id="CHEBI:16810"/>
        <dbReference type="ChEBI" id="CHEBI:29985"/>
        <dbReference type="ChEBI" id="CHEBI:57706"/>
        <dbReference type="ChEBI" id="CHEBI:59888"/>
        <dbReference type="EC" id="2.6.1.19"/>
    </reaction>
</comment>
<comment type="cofactor">
    <cofactor evidence="1">
        <name>pyridoxal 5'-phosphate</name>
        <dbReference type="ChEBI" id="CHEBI:597326"/>
    </cofactor>
</comment>
<dbReference type="PROSITE" id="PS00600">
    <property type="entry name" value="AA_TRANSFER_CLASS_3"/>
    <property type="match status" value="1"/>
</dbReference>
<dbReference type="Proteomes" id="UP000193922">
    <property type="component" value="Unassembled WGS sequence"/>
</dbReference>
<dbReference type="EC" id="2.6.1.19" evidence="3"/>
<dbReference type="OrthoDB" id="10260828at2759"/>
<dbReference type="AlphaFoldDB" id="A0A1Y1WLG2"/>
<dbReference type="InterPro" id="IPR049704">
    <property type="entry name" value="Aminotrans_3_PPA_site"/>
</dbReference>
<dbReference type="GO" id="GO:0009450">
    <property type="term" value="P:gamma-aminobutyric acid catabolic process"/>
    <property type="evidence" value="ECO:0007669"/>
    <property type="project" value="TreeGrafter"/>
</dbReference>
<dbReference type="InterPro" id="IPR015424">
    <property type="entry name" value="PyrdxlP-dep_Trfase"/>
</dbReference>
<evidence type="ECO:0000256" key="4">
    <source>
        <dbReference type="ARBA" id="ARBA00018543"/>
    </source>
</evidence>
<evidence type="ECO:0000256" key="11">
    <source>
        <dbReference type="RuleBase" id="RU003560"/>
    </source>
</evidence>
<dbReference type="GeneID" id="63802836"/>
<evidence type="ECO:0000313" key="12">
    <source>
        <dbReference type="EMBL" id="ORX74411.1"/>
    </source>
</evidence>
<reference evidence="12 13" key="1">
    <citation type="submission" date="2016-07" db="EMBL/GenBank/DDBJ databases">
        <title>Pervasive Adenine N6-methylation of Active Genes in Fungi.</title>
        <authorList>
            <consortium name="DOE Joint Genome Institute"/>
            <person name="Mondo S.J."/>
            <person name="Dannebaum R.O."/>
            <person name="Kuo R.C."/>
            <person name="Labutti K."/>
            <person name="Haridas S."/>
            <person name="Kuo A."/>
            <person name="Salamov A."/>
            <person name="Ahrendt S.R."/>
            <person name="Lipzen A."/>
            <person name="Sullivan W."/>
            <person name="Andreopoulos W.B."/>
            <person name="Clum A."/>
            <person name="Lindquist E."/>
            <person name="Daum C."/>
            <person name="Ramamoorthy G.K."/>
            <person name="Gryganskyi A."/>
            <person name="Culley D."/>
            <person name="Magnuson J.K."/>
            <person name="James T.Y."/>
            <person name="O'Malley M.A."/>
            <person name="Stajich J.E."/>
            <person name="Spatafora J.W."/>
            <person name="Visel A."/>
            <person name="Grigoriev I.V."/>
        </authorList>
    </citation>
    <scope>NUCLEOTIDE SEQUENCE [LARGE SCALE GENOMIC DNA]</scope>
    <source>
        <strain evidence="12 13">ATCC 12442</strain>
    </source>
</reference>
<evidence type="ECO:0000256" key="10">
    <source>
        <dbReference type="ARBA" id="ARBA00048021"/>
    </source>
</evidence>
<name>A0A1Y1WLG2_9FUNG</name>
<evidence type="ECO:0000313" key="13">
    <source>
        <dbReference type="Proteomes" id="UP000193922"/>
    </source>
</evidence>
<evidence type="ECO:0000256" key="1">
    <source>
        <dbReference type="ARBA" id="ARBA00001933"/>
    </source>
</evidence>
<dbReference type="RefSeq" id="XP_040747622.1">
    <property type="nucleotide sequence ID" value="XM_040886188.1"/>
</dbReference>
<sequence>MLKTFATASRAARTSPRSATAFRMATIRLLSQLVEPKEPSVTTEIPGPESKKVLSELAKLQDARAAQLVGDYTQSVGNYIVDADGNKLLDMYCQIASIPVGYNNEALLKAAKTDEMAITLANRPAMGVLEEAFMAVKPKGMEMIFTSSHGSDANEIAFKAAFMHYARKKRGARGFNAQELESVMENQAPGAPDLSILSFGSSFHGRQFGSLSATRSKALHKLDIPAFKWPKAPFPQLRYPLDKYEAENAAEEARCIEETEQILKTNASPIAAVIVEPIQSEGGDRHASPRFFQELRRITAENDVLLIVDEVQTGCAATGTFWAHEQWNLQTPPDMVTFSKKMQAAGFYHTRALVPDQAYRNFNTWMGDPSRALIAKAIGLVQQVQEVGKYLKGHLEPLAVRYPRVIKNVRGAGTFLAFDCPTAELRAELLELMKNEGVNMGGSGETSVRFRPMLTLTKAHVNVFLTRFESVLNKLYKKHWPQ</sequence>
<organism evidence="12 13">
    <name type="scientific">Linderina pennispora</name>
    <dbReference type="NCBI Taxonomy" id="61395"/>
    <lineage>
        <taxon>Eukaryota</taxon>
        <taxon>Fungi</taxon>
        <taxon>Fungi incertae sedis</taxon>
        <taxon>Zoopagomycota</taxon>
        <taxon>Kickxellomycotina</taxon>
        <taxon>Kickxellomycetes</taxon>
        <taxon>Kickxellales</taxon>
        <taxon>Kickxellaceae</taxon>
        <taxon>Linderina</taxon>
    </lineage>
</organism>
<dbReference type="Gene3D" id="3.90.1150.10">
    <property type="entry name" value="Aspartate Aminotransferase, domain 1"/>
    <property type="match status" value="1"/>
</dbReference>
<dbReference type="PANTHER" id="PTHR43206:SF1">
    <property type="entry name" value="4-AMINOBUTYRATE AMINOTRANSFERASE, MITOCHONDRIAL"/>
    <property type="match status" value="1"/>
</dbReference>
<protein>
    <recommendedName>
        <fullName evidence="4">4-aminobutyrate aminotransferase</fullName>
        <ecNumber evidence="3">2.6.1.19</ecNumber>
    </recommendedName>
    <alternativeName>
        <fullName evidence="9">GABA aminotransferase</fullName>
    </alternativeName>
    <alternativeName>
        <fullName evidence="8">Gamma-amino-N-butyrate transaminase</fullName>
    </alternativeName>
</protein>
<gene>
    <name evidence="12" type="ORF">DL89DRAFT_264290</name>
</gene>
<dbReference type="NCBIfam" id="TIGR00699">
    <property type="entry name" value="GABAtrns_euk"/>
    <property type="match status" value="1"/>
</dbReference>
<dbReference type="FunFam" id="3.40.640.10:FF:000073">
    <property type="entry name" value="Probable 4-aminobutyrate aminotransferase"/>
    <property type="match status" value="1"/>
</dbReference>
<evidence type="ECO:0000256" key="3">
    <source>
        <dbReference type="ARBA" id="ARBA00012912"/>
    </source>
</evidence>
<comment type="similarity">
    <text evidence="2 11">Belongs to the class-III pyridoxal-phosphate-dependent aminotransferase family.</text>
</comment>